<dbReference type="EMBL" id="CP016808">
    <property type="protein sequence ID" value="ANY67291.1"/>
    <property type="molecule type" value="Genomic_DNA"/>
</dbReference>
<reference evidence="1" key="1">
    <citation type="submission" date="2016-08" db="EMBL/GenBank/DDBJ databases">
        <title>Complete Genome Seqeunce of Paenibacillus sp. BIHB 4019 from tea rhizoplane.</title>
        <authorList>
            <person name="Thakur R."/>
            <person name="Swarnkar M.K."/>
            <person name="Gulati A."/>
        </authorList>
    </citation>
    <scope>NUCLEOTIDE SEQUENCE [LARGE SCALE GENOMIC DNA]</scope>
    <source>
        <strain evidence="1">BIHB4019</strain>
    </source>
</reference>
<name>A0A1B2DHW9_9BACL</name>
<evidence type="ECO:0000313" key="1">
    <source>
        <dbReference type="EMBL" id="ANY67291.1"/>
    </source>
</evidence>
<proteinExistence type="predicted"/>
<protein>
    <submittedName>
        <fullName evidence="1">Uncharacterized protein</fullName>
    </submittedName>
</protein>
<organism evidence="1">
    <name type="scientific">Paenibacillus sp. BIHB 4019</name>
    <dbReference type="NCBI Taxonomy" id="1870819"/>
    <lineage>
        <taxon>Bacteria</taxon>
        <taxon>Bacillati</taxon>
        <taxon>Bacillota</taxon>
        <taxon>Bacilli</taxon>
        <taxon>Bacillales</taxon>
        <taxon>Paenibacillaceae</taxon>
        <taxon>Paenibacillus</taxon>
    </lineage>
</organism>
<accession>A0A1B2DHW9</accession>
<dbReference type="AlphaFoldDB" id="A0A1B2DHW9"/>
<gene>
    <name evidence="1" type="ORF">BBD42_13015</name>
</gene>
<sequence length="67" mass="7725">MTKSDTTTSYKFDDDFIKLLDAWSYATKKDKGTLLQEAFREYTQQNSDIARKVNTVSEILKSPPSTR</sequence>